<evidence type="ECO:0000256" key="4">
    <source>
        <dbReference type="ARBA" id="ARBA00022670"/>
    </source>
</evidence>
<sequence length="615" mass="71158">MTFDPRIFNIETFFSRAQHFHHSHQLEQSANLQILAKPPALANLGLSCFLNSVIQSLFSCEEFRDLLLRSEMKLRVLVIPLSNELNPLEVFVSKPLGPVGRELCSLFKAMSTHENLQITPRSFLSVCQKHLRDFSIEMMHDSHEFLISLLNCISQEITSRVLKIIKNNIKANPDTFTSNVNHSPVYQQSIPDFFNEEIFQGTMISEVVCSQCLNRTSNIEKFIDLSLPVFNQFKKSNREKFKKFFGLKSNTTNFIKAKFKASDNGHSSKFNHKNLFSYHIFASKPEPKQECGKNWMSLNEFSVLPPIERSCEFESLHMNISDSWKDAKSWNGLTVNDKHVIHIRNKSDGSQSCSECEFQKITVPLPENDGHFKDGPNSTTYLRRSKSLILGKSCSFKPFVSQTLSVLSLNRLNYHTDEGRMRYLSYCNDTTYTFMSCVAKHSESSISREVDDREIFSDSNQTSLQTCLETFFSTEVFDQSNKISCENCSAKNGTITFSIAKRKLRIMELPKVLIIHLKRFRQTMTKLSKLTKHISFTEYIEMDQFCQTRKKAVFYRLFSVIQHCGIIDEGHYTSFVRYCSSNNRWFLTNDYTIREVSIETVLGCEAYILFYRKCE</sequence>
<dbReference type="GO" id="GO:0006508">
    <property type="term" value="P:proteolysis"/>
    <property type="evidence" value="ECO:0007669"/>
    <property type="project" value="UniProtKB-KW"/>
</dbReference>
<evidence type="ECO:0000313" key="10">
    <source>
        <dbReference type="Proteomes" id="UP000031668"/>
    </source>
</evidence>
<dbReference type="InterPro" id="IPR038765">
    <property type="entry name" value="Papain-like_cys_pep_sf"/>
</dbReference>
<dbReference type="EMBL" id="JWZT01000883">
    <property type="protein sequence ID" value="KII73330.1"/>
    <property type="molecule type" value="Genomic_DNA"/>
</dbReference>
<comment type="caution">
    <text evidence="9">The sequence shown here is derived from an EMBL/GenBank/DDBJ whole genome shotgun (WGS) entry which is preliminary data.</text>
</comment>
<dbReference type="PANTHER" id="PTHR24006:SF888">
    <property type="entry name" value="UBIQUITIN CARBOXYL-TERMINAL HYDROLASE 30"/>
    <property type="match status" value="1"/>
</dbReference>
<dbReference type="AlphaFoldDB" id="A0A0C2NAC4"/>
<reference evidence="9 10" key="1">
    <citation type="journal article" date="2014" name="Genome Biol. Evol.">
        <title>The genome of the myxosporean Thelohanellus kitauei shows adaptations to nutrient acquisition within its fish host.</title>
        <authorList>
            <person name="Yang Y."/>
            <person name="Xiong J."/>
            <person name="Zhou Z."/>
            <person name="Huo F."/>
            <person name="Miao W."/>
            <person name="Ran C."/>
            <person name="Liu Y."/>
            <person name="Zhang J."/>
            <person name="Feng J."/>
            <person name="Wang M."/>
            <person name="Wang M."/>
            <person name="Wang L."/>
            <person name="Yao B."/>
        </authorList>
    </citation>
    <scope>NUCLEOTIDE SEQUENCE [LARGE SCALE GENOMIC DNA]</scope>
    <source>
        <strain evidence="9">Wuqing</strain>
    </source>
</reference>
<evidence type="ECO:0000313" key="9">
    <source>
        <dbReference type="EMBL" id="KII73330.1"/>
    </source>
</evidence>
<evidence type="ECO:0000256" key="7">
    <source>
        <dbReference type="ARBA" id="ARBA00022807"/>
    </source>
</evidence>
<comment type="catalytic activity">
    <reaction evidence="1">
        <text>Thiol-dependent hydrolysis of ester, thioester, amide, peptide and isopeptide bonds formed by the C-terminal Gly of ubiquitin (a 76-residue protein attached to proteins as an intracellular targeting signal).</text>
        <dbReference type="EC" id="3.4.19.12"/>
    </reaction>
</comment>
<dbReference type="OMA" id="EGHYNTF"/>
<dbReference type="OrthoDB" id="27652at2759"/>
<keyword evidence="10" id="KW-1185">Reference proteome</keyword>
<evidence type="ECO:0000256" key="2">
    <source>
        <dbReference type="ARBA" id="ARBA00009085"/>
    </source>
</evidence>
<dbReference type="GO" id="GO:0005634">
    <property type="term" value="C:nucleus"/>
    <property type="evidence" value="ECO:0007669"/>
    <property type="project" value="TreeGrafter"/>
</dbReference>
<dbReference type="InterPro" id="IPR001394">
    <property type="entry name" value="Peptidase_C19_UCH"/>
</dbReference>
<dbReference type="Proteomes" id="UP000031668">
    <property type="component" value="Unassembled WGS sequence"/>
</dbReference>
<dbReference type="InterPro" id="IPR028889">
    <property type="entry name" value="USP"/>
</dbReference>
<organism evidence="9 10">
    <name type="scientific">Thelohanellus kitauei</name>
    <name type="common">Myxosporean</name>
    <dbReference type="NCBI Taxonomy" id="669202"/>
    <lineage>
        <taxon>Eukaryota</taxon>
        <taxon>Metazoa</taxon>
        <taxon>Cnidaria</taxon>
        <taxon>Myxozoa</taxon>
        <taxon>Myxosporea</taxon>
        <taxon>Bivalvulida</taxon>
        <taxon>Platysporina</taxon>
        <taxon>Myxobolidae</taxon>
        <taxon>Thelohanellus</taxon>
    </lineage>
</organism>
<evidence type="ECO:0000256" key="5">
    <source>
        <dbReference type="ARBA" id="ARBA00022786"/>
    </source>
</evidence>
<dbReference type="Pfam" id="PF00443">
    <property type="entry name" value="UCH"/>
    <property type="match status" value="1"/>
</dbReference>
<feature type="domain" description="USP" evidence="8">
    <location>
        <begin position="39"/>
        <end position="614"/>
    </location>
</feature>
<dbReference type="InterPro" id="IPR018200">
    <property type="entry name" value="USP_CS"/>
</dbReference>
<evidence type="ECO:0000256" key="6">
    <source>
        <dbReference type="ARBA" id="ARBA00022801"/>
    </source>
</evidence>
<evidence type="ECO:0000259" key="8">
    <source>
        <dbReference type="PROSITE" id="PS50235"/>
    </source>
</evidence>
<dbReference type="GO" id="GO:0004843">
    <property type="term" value="F:cysteine-type deubiquitinase activity"/>
    <property type="evidence" value="ECO:0007669"/>
    <property type="project" value="UniProtKB-EC"/>
</dbReference>
<evidence type="ECO:0000256" key="3">
    <source>
        <dbReference type="ARBA" id="ARBA00012759"/>
    </source>
</evidence>
<evidence type="ECO:0000256" key="1">
    <source>
        <dbReference type="ARBA" id="ARBA00000707"/>
    </source>
</evidence>
<protein>
    <recommendedName>
        <fullName evidence="3">ubiquitinyl hydrolase 1</fullName>
        <ecNumber evidence="3">3.4.19.12</ecNumber>
    </recommendedName>
</protein>
<dbReference type="PANTHER" id="PTHR24006">
    <property type="entry name" value="UBIQUITIN CARBOXYL-TERMINAL HYDROLASE"/>
    <property type="match status" value="1"/>
</dbReference>
<keyword evidence="4" id="KW-0645">Protease</keyword>
<comment type="similarity">
    <text evidence="2">Belongs to the peptidase C19 family.</text>
</comment>
<dbReference type="SUPFAM" id="SSF54001">
    <property type="entry name" value="Cysteine proteinases"/>
    <property type="match status" value="1"/>
</dbReference>
<dbReference type="InterPro" id="IPR050164">
    <property type="entry name" value="Peptidase_C19"/>
</dbReference>
<dbReference type="PROSITE" id="PS00973">
    <property type="entry name" value="USP_2"/>
    <property type="match status" value="1"/>
</dbReference>
<keyword evidence="6 9" id="KW-0378">Hydrolase</keyword>
<dbReference type="GO" id="GO:0016579">
    <property type="term" value="P:protein deubiquitination"/>
    <property type="evidence" value="ECO:0007669"/>
    <property type="project" value="InterPro"/>
</dbReference>
<name>A0A0C2NAC4_THEKT</name>
<keyword evidence="7" id="KW-0788">Thiol protease</keyword>
<gene>
    <name evidence="9" type="ORF">RF11_09629</name>
</gene>
<dbReference type="Gene3D" id="3.90.70.10">
    <property type="entry name" value="Cysteine proteinases"/>
    <property type="match status" value="2"/>
</dbReference>
<dbReference type="PROSITE" id="PS50235">
    <property type="entry name" value="USP_3"/>
    <property type="match status" value="1"/>
</dbReference>
<proteinExistence type="inferred from homology"/>
<keyword evidence="5" id="KW-0833">Ubl conjugation pathway</keyword>
<dbReference type="GO" id="GO:0005829">
    <property type="term" value="C:cytosol"/>
    <property type="evidence" value="ECO:0007669"/>
    <property type="project" value="TreeGrafter"/>
</dbReference>
<accession>A0A0C2NAC4</accession>
<dbReference type="EC" id="3.4.19.12" evidence="3"/>